<feature type="transmembrane region" description="Helical" evidence="2">
    <location>
        <begin position="28"/>
        <end position="51"/>
    </location>
</feature>
<organism evidence="3 4">
    <name type="scientific">Candidatus Bodocaedibacter vickermanii</name>
    <dbReference type="NCBI Taxonomy" id="2741701"/>
    <lineage>
        <taxon>Bacteria</taxon>
        <taxon>Pseudomonadati</taxon>
        <taxon>Pseudomonadota</taxon>
        <taxon>Alphaproteobacteria</taxon>
        <taxon>Holosporales</taxon>
        <taxon>Candidatus Paracaedibacteraceae</taxon>
        <taxon>Candidatus Bodocaedibacter</taxon>
    </lineage>
</organism>
<evidence type="ECO:0000313" key="3">
    <source>
        <dbReference type="EMBL" id="QOL19995.1"/>
    </source>
</evidence>
<dbReference type="KEGG" id="pbal:CPBP_00772"/>
<keyword evidence="2" id="KW-1133">Transmembrane helix</keyword>
<evidence type="ECO:0000256" key="1">
    <source>
        <dbReference type="SAM" id="Coils"/>
    </source>
</evidence>
<sequence>MTDNRNSEQDVPAEMTEMQPKMAQPANIFVRLLLTSLICLVVVVATGWHFIIKPYINSIESQLSETMTATRGVAPMSDVEELRKGIDALQAKVLSLEQHSLLYVDIQRDLQIMEAKLKELDHKISADVSKTQNNQEWRDDIAKAINAAEPLTSFRENPLIPEKIREMISGIDFIPTYKNISESWAKFRSSIKLQAQPLQKEIVLSESWWDGFKIFLKSIFKIQRLDKDYLTSEEVFIRQVDKFLIENDVEALCRWVDLYTNRFDVPTKTLVKDWMDKLRNYQQGQLILNRVKRIK</sequence>
<evidence type="ECO:0000313" key="4">
    <source>
        <dbReference type="Proteomes" id="UP000594001"/>
    </source>
</evidence>
<dbReference type="EMBL" id="CP054719">
    <property type="protein sequence ID" value="QOL19995.1"/>
    <property type="molecule type" value="Genomic_DNA"/>
</dbReference>
<keyword evidence="2" id="KW-0812">Transmembrane</keyword>
<protein>
    <submittedName>
        <fullName evidence="3">Uncharacterized protein</fullName>
    </submittedName>
</protein>
<dbReference type="Proteomes" id="UP000594001">
    <property type="component" value="Chromosome"/>
</dbReference>
<feature type="coiled-coil region" evidence="1">
    <location>
        <begin position="79"/>
        <end position="123"/>
    </location>
</feature>
<name>A0A7L9RU91_9PROT</name>
<proteinExistence type="predicted"/>
<keyword evidence="2" id="KW-0472">Membrane</keyword>
<dbReference type="AlphaFoldDB" id="A0A7L9RU91"/>
<keyword evidence="4" id="KW-1185">Reference proteome</keyword>
<evidence type="ECO:0000256" key="2">
    <source>
        <dbReference type="SAM" id="Phobius"/>
    </source>
</evidence>
<dbReference type="RefSeq" id="WP_350331550.1">
    <property type="nucleotide sequence ID" value="NZ_CP054719.1"/>
</dbReference>
<reference evidence="3 4" key="1">
    <citation type="submission" date="2020-06" db="EMBL/GenBank/DDBJ databases">
        <title>The endosymbiont of the kinetoplastid Bodo saltans is a Paracaedibacter-like alpha-proteobacterium possessing a putative toxin-antitoxin system.</title>
        <authorList>
            <person name="Midha S."/>
            <person name="Rigden D.J."/>
            <person name="Siozios S."/>
            <person name="Hurst G.D.D."/>
            <person name="Jackson A.P."/>
        </authorList>
    </citation>
    <scope>NUCLEOTIDE SEQUENCE [LARGE SCALE GENOMIC DNA]</scope>
    <source>
        <strain evidence="3">Lake Konstanz</strain>
    </source>
</reference>
<keyword evidence="1" id="KW-0175">Coiled coil</keyword>
<accession>A0A7L9RU91</accession>
<gene>
    <name evidence="3" type="ORF">CPBP_00772</name>
</gene>